<evidence type="ECO:0000256" key="5">
    <source>
        <dbReference type="ARBA" id="ARBA00015522"/>
    </source>
</evidence>
<evidence type="ECO:0000313" key="9">
    <source>
        <dbReference type="EMBL" id="KAI1876406.1"/>
    </source>
</evidence>
<evidence type="ECO:0000256" key="6">
    <source>
        <dbReference type="ARBA" id="ARBA00023242"/>
    </source>
</evidence>
<dbReference type="OrthoDB" id="285729at2759"/>
<reference evidence="9" key="1">
    <citation type="submission" date="2021-03" db="EMBL/GenBank/DDBJ databases">
        <title>Revisited historic fungal species revealed as producer of novel bioactive compounds through whole genome sequencing and comparative genomics.</title>
        <authorList>
            <person name="Vignolle G.A."/>
            <person name="Hochenegger N."/>
            <person name="Mach R.L."/>
            <person name="Mach-Aigner A.R."/>
            <person name="Javad Rahimi M."/>
            <person name="Salim K.A."/>
            <person name="Chan C.M."/>
            <person name="Lim L.B.L."/>
            <person name="Cai F."/>
            <person name="Druzhinina I.S."/>
            <person name="U'Ren J.M."/>
            <person name="Derntl C."/>
        </authorList>
    </citation>
    <scope>NUCLEOTIDE SEQUENCE</scope>
    <source>
        <strain evidence="9">TUCIM 5799</strain>
    </source>
</reference>
<feature type="region of interest" description="Disordered" evidence="8">
    <location>
        <begin position="1"/>
        <end position="43"/>
    </location>
</feature>
<comment type="caution">
    <text evidence="9">The sequence shown here is derived from an EMBL/GenBank/DDBJ whole genome shotgun (WGS) entry which is preliminary data.</text>
</comment>
<dbReference type="Pfam" id="PF09420">
    <property type="entry name" value="Nop16"/>
    <property type="match status" value="1"/>
</dbReference>
<organism evidence="9 10">
    <name type="scientific">Neoarthrinium moseri</name>
    <dbReference type="NCBI Taxonomy" id="1658444"/>
    <lineage>
        <taxon>Eukaryota</taxon>
        <taxon>Fungi</taxon>
        <taxon>Dikarya</taxon>
        <taxon>Ascomycota</taxon>
        <taxon>Pezizomycotina</taxon>
        <taxon>Sordariomycetes</taxon>
        <taxon>Xylariomycetidae</taxon>
        <taxon>Amphisphaeriales</taxon>
        <taxon>Apiosporaceae</taxon>
        <taxon>Neoarthrinium</taxon>
    </lineage>
</organism>
<sequence>MGRELQKRKRRSSRPTVRQPSSRRNKLRNPRGNDIVARNWDKNETTTQNYRRLGLVQRLKAPTGGAAPDLQAIKNKTGAGAKKPADAFAIEPAGAVGVISEVKVERDADGKIVRVLSGGKGKPNPLNDPLNDLDTDSEAEEEFADDGETWGGLEDTRTEVVKQLEAEANRPREKKVRTLSQREQEWLESLVARHGDDARAMARDRKLNPMQQTEADITRRLRKLRGEA</sequence>
<protein>
    <recommendedName>
        <fullName evidence="5">Nucleolar protein 16</fullName>
    </recommendedName>
</protein>
<proteinExistence type="inferred from homology"/>
<comment type="function">
    <text evidence="1">Involved in the biogenesis of the 60S ribosomal subunit.</text>
</comment>
<dbReference type="InterPro" id="IPR019002">
    <property type="entry name" value="Ribosome_biogenesis_Nop16"/>
</dbReference>
<feature type="compositionally biased region" description="Basic residues" evidence="8">
    <location>
        <begin position="1"/>
        <end position="13"/>
    </location>
</feature>
<evidence type="ECO:0000313" key="10">
    <source>
        <dbReference type="Proteomes" id="UP000829685"/>
    </source>
</evidence>
<name>A0A9P9WRI2_9PEZI</name>
<keyword evidence="7" id="KW-0687">Ribonucleoprotein</keyword>
<evidence type="ECO:0000256" key="8">
    <source>
        <dbReference type="SAM" id="MobiDB-lite"/>
    </source>
</evidence>
<dbReference type="GO" id="GO:0042273">
    <property type="term" value="P:ribosomal large subunit biogenesis"/>
    <property type="evidence" value="ECO:0007669"/>
    <property type="project" value="TreeGrafter"/>
</dbReference>
<evidence type="ECO:0000256" key="2">
    <source>
        <dbReference type="ARBA" id="ARBA00004604"/>
    </source>
</evidence>
<evidence type="ECO:0000256" key="7">
    <source>
        <dbReference type="ARBA" id="ARBA00023274"/>
    </source>
</evidence>
<dbReference type="Proteomes" id="UP000829685">
    <property type="component" value="Unassembled WGS sequence"/>
</dbReference>
<dbReference type="GO" id="GO:1990904">
    <property type="term" value="C:ribonucleoprotein complex"/>
    <property type="evidence" value="ECO:0007669"/>
    <property type="project" value="UniProtKB-KW"/>
</dbReference>
<dbReference type="AlphaFoldDB" id="A0A9P9WRI2"/>
<feature type="region of interest" description="Disordered" evidence="8">
    <location>
        <begin position="119"/>
        <end position="155"/>
    </location>
</feature>
<comment type="subcellular location">
    <subcellularLocation>
        <location evidence="2">Nucleus</location>
        <location evidence="2">Nucleolus</location>
    </subcellularLocation>
</comment>
<comment type="similarity">
    <text evidence="3">Belongs to the NOP16 family.</text>
</comment>
<evidence type="ECO:0000256" key="3">
    <source>
        <dbReference type="ARBA" id="ARBA00008479"/>
    </source>
</evidence>
<dbReference type="GO" id="GO:0005730">
    <property type="term" value="C:nucleolus"/>
    <property type="evidence" value="ECO:0007669"/>
    <property type="project" value="UniProtKB-SubCell"/>
</dbReference>
<keyword evidence="10" id="KW-1185">Reference proteome</keyword>
<evidence type="ECO:0000256" key="4">
    <source>
        <dbReference type="ARBA" id="ARBA00011187"/>
    </source>
</evidence>
<keyword evidence="6" id="KW-0539">Nucleus</keyword>
<gene>
    <name evidence="9" type="ORF">JX265_003932</name>
</gene>
<comment type="subunit">
    <text evidence="4">Component of the pre-66S ribosomal particle.</text>
</comment>
<dbReference type="PANTHER" id="PTHR13243">
    <property type="entry name" value="HSPC111 PROTEIN-RELATED"/>
    <property type="match status" value="1"/>
</dbReference>
<evidence type="ECO:0000256" key="1">
    <source>
        <dbReference type="ARBA" id="ARBA00002889"/>
    </source>
</evidence>
<dbReference type="PANTHER" id="PTHR13243:SF1">
    <property type="entry name" value="NUCLEOLAR PROTEIN 16"/>
    <property type="match status" value="1"/>
</dbReference>
<accession>A0A9P9WRI2</accession>
<dbReference type="EMBL" id="JAFIMR010000007">
    <property type="protein sequence ID" value="KAI1876406.1"/>
    <property type="molecule type" value="Genomic_DNA"/>
</dbReference>
<feature type="compositionally biased region" description="Acidic residues" evidence="8">
    <location>
        <begin position="131"/>
        <end position="148"/>
    </location>
</feature>